<dbReference type="PANTHER" id="PTHR42047:SF1">
    <property type="entry name" value="PROTEIN, PUTATIVE (AFU_ORTHOLOGUE AFUA_6G03560)-RELATED"/>
    <property type="match status" value="1"/>
</dbReference>
<keyword evidence="3" id="KW-1185">Reference proteome</keyword>
<reference evidence="2" key="1">
    <citation type="journal article" date="2021" name="Nat. Commun.">
        <title>Genetic determinants of endophytism in the Arabidopsis root mycobiome.</title>
        <authorList>
            <person name="Mesny F."/>
            <person name="Miyauchi S."/>
            <person name="Thiergart T."/>
            <person name="Pickel B."/>
            <person name="Atanasova L."/>
            <person name="Karlsson M."/>
            <person name="Huettel B."/>
            <person name="Barry K.W."/>
            <person name="Haridas S."/>
            <person name="Chen C."/>
            <person name="Bauer D."/>
            <person name="Andreopoulos W."/>
            <person name="Pangilinan J."/>
            <person name="LaButti K."/>
            <person name="Riley R."/>
            <person name="Lipzen A."/>
            <person name="Clum A."/>
            <person name="Drula E."/>
            <person name="Henrissat B."/>
            <person name="Kohler A."/>
            <person name="Grigoriev I.V."/>
            <person name="Martin F.M."/>
            <person name="Hacquard S."/>
        </authorList>
    </citation>
    <scope>NUCLEOTIDE SEQUENCE</scope>
    <source>
        <strain evidence="2">MPI-SDFR-AT-0073</strain>
    </source>
</reference>
<evidence type="ECO:0000256" key="1">
    <source>
        <dbReference type="SAM" id="SignalP"/>
    </source>
</evidence>
<dbReference type="AlphaFoldDB" id="A0A9P8UYJ1"/>
<dbReference type="PANTHER" id="PTHR42047">
    <property type="entry name" value="PROTEIN, PUTATIVE (AFU_ORTHOLOGUE AFUA_6G03560)-RELATED"/>
    <property type="match status" value="1"/>
</dbReference>
<dbReference type="InterPro" id="IPR052820">
    <property type="entry name" value="PhiA_domain"/>
</dbReference>
<feature type="signal peptide" evidence="1">
    <location>
        <begin position="1"/>
        <end position="18"/>
    </location>
</feature>
<comment type="caution">
    <text evidence="2">The sequence shown here is derived from an EMBL/GenBank/DDBJ whole genome shotgun (WGS) entry which is preliminary data.</text>
</comment>
<feature type="chain" id="PRO_5040380726" evidence="1">
    <location>
        <begin position="19"/>
        <end position="203"/>
    </location>
</feature>
<keyword evidence="1" id="KW-0732">Signal</keyword>
<dbReference type="EMBL" id="JAGPXC010000001">
    <property type="protein sequence ID" value="KAH6660284.1"/>
    <property type="molecule type" value="Genomic_DNA"/>
</dbReference>
<dbReference type="OrthoDB" id="5430620at2759"/>
<gene>
    <name evidence="2" type="ORF">BKA67DRAFT_653478</name>
</gene>
<organism evidence="2 3">
    <name type="scientific">Truncatella angustata</name>
    <dbReference type="NCBI Taxonomy" id="152316"/>
    <lineage>
        <taxon>Eukaryota</taxon>
        <taxon>Fungi</taxon>
        <taxon>Dikarya</taxon>
        <taxon>Ascomycota</taxon>
        <taxon>Pezizomycotina</taxon>
        <taxon>Sordariomycetes</taxon>
        <taxon>Xylariomycetidae</taxon>
        <taxon>Amphisphaeriales</taxon>
        <taxon>Sporocadaceae</taxon>
        <taxon>Truncatella</taxon>
    </lineage>
</organism>
<dbReference type="RefSeq" id="XP_045964415.1">
    <property type="nucleotide sequence ID" value="XM_046106377.1"/>
</dbReference>
<protein>
    <submittedName>
        <fullName evidence="2">Uncharacterized protein</fullName>
    </submittedName>
</protein>
<dbReference type="Proteomes" id="UP000758603">
    <property type="component" value="Unassembled WGS sequence"/>
</dbReference>
<evidence type="ECO:0000313" key="2">
    <source>
        <dbReference type="EMBL" id="KAH6660284.1"/>
    </source>
</evidence>
<dbReference type="GeneID" id="70135268"/>
<accession>A0A9P8UYJ1</accession>
<evidence type="ECO:0000313" key="3">
    <source>
        <dbReference type="Proteomes" id="UP000758603"/>
    </source>
</evidence>
<proteinExistence type="predicted"/>
<sequence>MRIFSFGVLYPFAVSATAIQPRAGSVPAGPYTAGVWRPAQGTDLFFYGDGINANAGRFWLGKNATSYCPGEVENLDCSKFATSSTNFVGGNGTLALDVSVPGGQQIYVAADGALGYTGPHSAAVPDGAITTGFWRERSEAWGAPVNLGMTSRSWQLCPIGDTPQGRNGTFQIYLVDETKDGCYGVAMRTYTGSGAGGNAWEYL</sequence>
<name>A0A9P8UYJ1_9PEZI</name>